<protein>
    <submittedName>
        <fullName evidence="1">Uncharacterized protein</fullName>
    </submittedName>
</protein>
<evidence type="ECO:0000313" key="1">
    <source>
        <dbReference type="EMBL" id="BAT83806.1"/>
    </source>
</evidence>
<sequence length="103" mass="11709">MHRAAKRNTVHISAPNSREYTFLSNHHIHCFNHHRMCYSPNSSLNAIKKISSSFHSTKVLSAAVTTPPHEKRSSLLLCISRLIPAPLRFDLDGRNRAHPFTLL</sequence>
<organism evidence="1 2">
    <name type="scientific">Vigna angularis var. angularis</name>
    <dbReference type="NCBI Taxonomy" id="157739"/>
    <lineage>
        <taxon>Eukaryota</taxon>
        <taxon>Viridiplantae</taxon>
        <taxon>Streptophyta</taxon>
        <taxon>Embryophyta</taxon>
        <taxon>Tracheophyta</taxon>
        <taxon>Spermatophyta</taxon>
        <taxon>Magnoliopsida</taxon>
        <taxon>eudicotyledons</taxon>
        <taxon>Gunneridae</taxon>
        <taxon>Pentapetalae</taxon>
        <taxon>rosids</taxon>
        <taxon>fabids</taxon>
        <taxon>Fabales</taxon>
        <taxon>Fabaceae</taxon>
        <taxon>Papilionoideae</taxon>
        <taxon>50 kb inversion clade</taxon>
        <taxon>NPAAA clade</taxon>
        <taxon>indigoferoid/millettioid clade</taxon>
        <taxon>Phaseoleae</taxon>
        <taxon>Vigna</taxon>
    </lineage>
</organism>
<name>A0A0S3RTA3_PHAAN</name>
<gene>
    <name evidence="1" type="primary">Vigan.04G103200</name>
    <name evidence="1" type="ORF">VIGAN_04103200</name>
</gene>
<dbReference type="AlphaFoldDB" id="A0A0S3RTA3"/>
<evidence type="ECO:0000313" key="2">
    <source>
        <dbReference type="Proteomes" id="UP000291084"/>
    </source>
</evidence>
<reference evidence="1 2" key="1">
    <citation type="journal article" date="2015" name="Sci. Rep.">
        <title>The power of single molecule real-time sequencing technology in the de novo assembly of a eukaryotic genome.</title>
        <authorList>
            <person name="Sakai H."/>
            <person name="Naito K."/>
            <person name="Ogiso-Tanaka E."/>
            <person name="Takahashi Y."/>
            <person name="Iseki K."/>
            <person name="Muto C."/>
            <person name="Satou K."/>
            <person name="Teruya K."/>
            <person name="Shiroma A."/>
            <person name="Shimoji M."/>
            <person name="Hirano T."/>
            <person name="Itoh T."/>
            <person name="Kaga A."/>
            <person name="Tomooka N."/>
        </authorList>
    </citation>
    <scope>NUCLEOTIDE SEQUENCE [LARGE SCALE GENOMIC DNA]</scope>
    <source>
        <strain evidence="2">cv. Shumari</strain>
    </source>
</reference>
<keyword evidence="2" id="KW-1185">Reference proteome</keyword>
<dbReference type="Proteomes" id="UP000291084">
    <property type="component" value="Chromosome 4"/>
</dbReference>
<proteinExistence type="predicted"/>
<accession>A0A0S3RTA3</accession>
<dbReference type="EMBL" id="AP015037">
    <property type="protein sequence ID" value="BAT83806.1"/>
    <property type="molecule type" value="Genomic_DNA"/>
</dbReference>